<dbReference type="InterPro" id="IPR001173">
    <property type="entry name" value="Glyco_trans_2-like"/>
</dbReference>
<dbReference type="GO" id="GO:0016740">
    <property type="term" value="F:transferase activity"/>
    <property type="evidence" value="ECO:0007669"/>
    <property type="project" value="UniProtKB-KW"/>
</dbReference>
<dbReference type="EMBL" id="FRCJ01000006">
    <property type="protein sequence ID" value="SHM77721.1"/>
    <property type="molecule type" value="Genomic_DNA"/>
</dbReference>
<dbReference type="Pfam" id="PF00535">
    <property type="entry name" value="Glycos_transf_2"/>
    <property type="match status" value="1"/>
</dbReference>
<dbReference type="CDD" id="cd00761">
    <property type="entry name" value="Glyco_tranf_GTA_type"/>
    <property type="match status" value="1"/>
</dbReference>
<dbReference type="SUPFAM" id="SSF53448">
    <property type="entry name" value="Nucleotide-diphospho-sugar transferases"/>
    <property type="match status" value="1"/>
</dbReference>
<dbReference type="RefSeq" id="WP_074833209.1">
    <property type="nucleotide sequence ID" value="NZ_FOLF01000005.1"/>
</dbReference>
<evidence type="ECO:0000313" key="3">
    <source>
        <dbReference type="EMBL" id="SHM77721.1"/>
    </source>
</evidence>
<dbReference type="InterPro" id="IPR050834">
    <property type="entry name" value="Glycosyltransf_2"/>
</dbReference>
<organism evidence="3 4">
    <name type="scientific">Xylanibacter ruminicola</name>
    <name type="common">Prevotella ruminicola</name>
    <dbReference type="NCBI Taxonomy" id="839"/>
    <lineage>
        <taxon>Bacteria</taxon>
        <taxon>Pseudomonadati</taxon>
        <taxon>Bacteroidota</taxon>
        <taxon>Bacteroidia</taxon>
        <taxon>Bacteroidales</taxon>
        <taxon>Prevotellaceae</taxon>
        <taxon>Xylanibacter</taxon>
    </lineage>
</organism>
<sequence length="336" mass="38574">MSVPATLSVVVISHNQKEVLKRCLDSILAQKTTFPVEVIVSDDRSADGTREMLLSDYKEKVTSVFFDSDTVDTTFTLERAAYNRINGLKYATGKYLIHTDGDDFFTSTDIFQLMVDKLEAHPECNMCCQNYCIVPEDNINFPHSPFNKSKHFELESILTAEEFITEVGPVVNACICARRTNQVRVTELDGKLYDDNDITMRYLGNSSVILVNRCDFVYVQYKKSSCSSITDAEKLFLFNGIPQIQLAPDLAVVMLKMNIGAIRNISKYVVLKKPIPERIVRYFGSFNIFLLSCLSNNMSFSNRWKYFRIYILSILLLYLRINAKSFLYRRLYRLAV</sequence>
<dbReference type="OrthoDB" id="1114838at2"/>
<dbReference type="Proteomes" id="UP000184280">
    <property type="component" value="Unassembled WGS sequence"/>
</dbReference>
<evidence type="ECO:0000256" key="1">
    <source>
        <dbReference type="SAM" id="Phobius"/>
    </source>
</evidence>
<evidence type="ECO:0000259" key="2">
    <source>
        <dbReference type="Pfam" id="PF00535"/>
    </source>
</evidence>
<accession>A0A1M7LHW0</accession>
<feature type="transmembrane region" description="Helical" evidence="1">
    <location>
        <begin position="306"/>
        <end position="323"/>
    </location>
</feature>
<name>A0A1M7LHW0_XYLRU</name>
<dbReference type="AlphaFoldDB" id="A0A1M7LHW0"/>
<protein>
    <submittedName>
        <fullName evidence="3">Glycosyltransferase, GT2 family</fullName>
    </submittedName>
</protein>
<keyword evidence="1" id="KW-0472">Membrane</keyword>
<keyword evidence="3" id="KW-0808">Transferase</keyword>
<reference evidence="3 4" key="1">
    <citation type="submission" date="2016-11" db="EMBL/GenBank/DDBJ databases">
        <authorList>
            <person name="Jaros S."/>
            <person name="Januszkiewicz K."/>
            <person name="Wedrychowicz H."/>
        </authorList>
    </citation>
    <scope>NUCLEOTIDE SEQUENCE [LARGE SCALE GENOMIC DNA]</scope>
    <source>
        <strain evidence="3 4">BPI-34</strain>
    </source>
</reference>
<proteinExistence type="predicted"/>
<evidence type="ECO:0000313" key="4">
    <source>
        <dbReference type="Proteomes" id="UP000184280"/>
    </source>
</evidence>
<gene>
    <name evidence="3" type="ORF">SAMN04488494_2583</name>
</gene>
<keyword evidence="1" id="KW-1133">Transmembrane helix</keyword>
<feature type="domain" description="Glycosyltransferase 2-like" evidence="2">
    <location>
        <begin position="8"/>
        <end position="152"/>
    </location>
</feature>
<dbReference type="PANTHER" id="PTHR43685">
    <property type="entry name" value="GLYCOSYLTRANSFERASE"/>
    <property type="match status" value="1"/>
</dbReference>
<dbReference type="Gene3D" id="3.90.550.10">
    <property type="entry name" value="Spore Coat Polysaccharide Biosynthesis Protein SpsA, Chain A"/>
    <property type="match status" value="1"/>
</dbReference>
<keyword evidence="1" id="KW-0812">Transmembrane</keyword>
<dbReference type="PANTHER" id="PTHR43685:SF2">
    <property type="entry name" value="GLYCOSYLTRANSFERASE 2-LIKE DOMAIN-CONTAINING PROTEIN"/>
    <property type="match status" value="1"/>
</dbReference>
<dbReference type="InterPro" id="IPR029044">
    <property type="entry name" value="Nucleotide-diphossugar_trans"/>
</dbReference>